<gene>
    <name evidence="1" type="ORF">CLUMA_CG004760</name>
</gene>
<sequence length="72" mass="8172">MDNSSFANLKHTRDLNVGQLYPIRNITRVSFSLNGDEIATLLHSEDFNMLLQARFNSMTLPPIKTEIIAYSS</sequence>
<dbReference type="AlphaFoldDB" id="A0A1J1HSM3"/>
<evidence type="ECO:0000313" key="1">
    <source>
        <dbReference type="EMBL" id="CRK91072.1"/>
    </source>
</evidence>
<name>A0A1J1HSM3_9DIPT</name>
<dbReference type="EMBL" id="CVRI01000020">
    <property type="protein sequence ID" value="CRK91072.1"/>
    <property type="molecule type" value="Genomic_DNA"/>
</dbReference>
<keyword evidence="2" id="KW-1185">Reference proteome</keyword>
<proteinExistence type="predicted"/>
<organism evidence="1 2">
    <name type="scientific">Clunio marinus</name>
    <dbReference type="NCBI Taxonomy" id="568069"/>
    <lineage>
        <taxon>Eukaryota</taxon>
        <taxon>Metazoa</taxon>
        <taxon>Ecdysozoa</taxon>
        <taxon>Arthropoda</taxon>
        <taxon>Hexapoda</taxon>
        <taxon>Insecta</taxon>
        <taxon>Pterygota</taxon>
        <taxon>Neoptera</taxon>
        <taxon>Endopterygota</taxon>
        <taxon>Diptera</taxon>
        <taxon>Nematocera</taxon>
        <taxon>Chironomoidea</taxon>
        <taxon>Chironomidae</taxon>
        <taxon>Clunio</taxon>
    </lineage>
</organism>
<evidence type="ECO:0000313" key="2">
    <source>
        <dbReference type="Proteomes" id="UP000183832"/>
    </source>
</evidence>
<accession>A0A1J1HSM3</accession>
<protein>
    <submittedName>
        <fullName evidence="1">CLUMA_CG004760, isoform A</fullName>
    </submittedName>
</protein>
<dbReference type="Proteomes" id="UP000183832">
    <property type="component" value="Unassembled WGS sequence"/>
</dbReference>
<reference evidence="1 2" key="1">
    <citation type="submission" date="2015-04" db="EMBL/GenBank/DDBJ databases">
        <authorList>
            <person name="Syromyatnikov M.Y."/>
            <person name="Popov V.N."/>
        </authorList>
    </citation>
    <scope>NUCLEOTIDE SEQUENCE [LARGE SCALE GENOMIC DNA]</scope>
</reference>